<evidence type="ECO:0008006" key="4">
    <source>
        <dbReference type="Google" id="ProtNLM"/>
    </source>
</evidence>
<reference evidence="2" key="1">
    <citation type="submission" date="2023-06" db="EMBL/GenBank/DDBJ databases">
        <title>SYSU T00b26.</title>
        <authorList>
            <person name="Gao L."/>
            <person name="Fang B.-Z."/>
            <person name="Li W.-J."/>
        </authorList>
    </citation>
    <scope>NUCLEOTIDE SEQUENCE</scope>
    <source>
        <strain evidence="2">SYSU T00b26</strain>
    </source>
</reference>
<sequence length="195" mass="20296">MFLAETGPTGRIPLAIRLVGRNGVAGAVIVGLIALVYLVGIPALDAALRGPAIDASRVTSSSGISVVPPEGWAYDPDSETFQVFTQAGATIIVAPALPSDGTLEEAVAPTQEQLASDEGGQWVVSEPQYFTTRAGDRAVLLAAQNPTDAQLLWIVEHEGWHVRVVMNAPAASLETAFGSAQELVESMRIQPGGAP</sequence>
<evidence type="ECO:0000313" key="3">
    <source>
        <dbReference type="Proteomes" id="UP001172738"/>
    </source>
</evidence>
<keyword evidence="1" id="KW-1133">Transmembrane helix</keyword>
<keyword evidence="1" id="KW-0812">Transmembrane</keyword>
<evidence type="ECO:0000313" key="2">
    <source>
        <dbReference type="EMBL" id="MDN4472223.1"/>
    </source>
</evidence>
<protein>
    <recommendedName>
        <fullName evidence="4">DUF4245 domain-containing protein</fullName>
    </recommendedName>
</protein>
<dbReference type="EMBL" id="JAUHPV010000002">
    <property type="protein sequence ID" value="MDN4472223.1"/>
    <property type="molecule type" value="Genomic_DNA"/>
</dbReference>
<keyword evidence="1" id="KW-0472">Membrane</keyword>
<comment type="caution">
    <text evidence="2">The sequence shown here is derived from an EMBL/GenBank/DDBJ whole genome shotgun (WGS) entry which is preliminary data.</text>
</comment>
<feature type="transmembrane region" description="Helical" evidence="1">
    <location>
        <begin position="24"/>
        <end position="48"/>
    </location>
</feature>
<keyword evidence="3" id="KW-1185">Reference proteome</keyword>
<dbReference type="RefSeq" id="WP_301126611.1">
    <property type="nucleotide sequence ID" value="NZ_JAUHPV010000002.1"/>
</dbReference>
<name>A0ABT8FZB0_9MICO</name>
<dbReference type="Proteomes" id="UP001172738">
    <property type="component" value="Unassembled WGS sequence"/>
</dbReference>
<proteinExistence type="predicted"/>
<evidence type="ECO:0000256" key="1">
    <source>
        <dbReference type="SAM" id="Phobius"/>
    </source>
</evidence>
<gene>
    <name evidence="2" type="ORF">QQX04_04360</name>
</gene>
<organism evidence="2 3">
    <name type="scientific">Demequina zhanjiangensis</name>
    <dbReference type="NCBI Taxonomy" id="3051659"/>
    <lineage>
        <taxon>Bacteria</taxon>
        <taxon>Bacillati</taxon>
        <taxon>Actinomycetota</taxon>
        <taxon>Actinomycetes</taxon>
        <taxon>Micrococcales</taxon>
        <taxon>Demequinaceae</taxon>
        <taxon>Demequina</taxon>
    </lineage>
</organism>
<accession>A0ABT8FZB0</accession>